<reference evidence="3" key="1">
    <citation type="submission" date="2019-01" db="EMBL/GenBank/DDBJ databases">
        <title>Cytophagaceae bacterium strain CAR-16.</title>
        <authorList>
            <person name="Chen W.-M."/>
        </authorList>
    </citation>
    <scope>NUCLEOTIDE SEQUENCE [LARGE SCALE GENOMIC DNA]</scope>
    <source>
        <strain evidence="3">WWJ-16</strain>
    </source>
</reference>
<accession>A0A4Q1KCE9</accession>
<dbReference type="EMBL" id="SBKN01000001">
    <property type="protein sequence ID" value="RXR24321.1"/>
    <property type="molecule type" value="Genomic_DNA"/>
</dbReference>
<feature type="signal peptide" evidence="1">
    <location>
        <begin position="1"/>
        <end position="24"/>
    </location>
</feature>
<sequence length="325" mass="37961">MKKFFLLAFSVFALFSVQSQVMVAAADNLLDSEPEPNEKEIVDLFLSKKTIFVLPDNFTTRQYTSIISEVWNCTPYEIFTQTEFKNLTEEQKADKYNRNRVNYCEFLTRSFGMTNSKGNGSGYLFNFFYFRTNKFKKVRSNGNEIYDSHAVAAIFFTPSVKQRSLDKDASPSNPHLFINYSLGFIKNYFQMVNDGLKKNEFLNTFIETVDKDKIKVLEKQKLFIPNSVKVHYNSLSRTEGKEHKEDELIEDYPYPYEFIDDLDLDDKILEGEDFYYLQYGQINGKKNVFVVHSKTGAVLCSLRDYGSYNIKSKDFRDLAKKIEKK</sequence>
<protein>
    <submittedName>
        <fullName evidence="2">Uncharacterized protein</fullName>
    </submittedName>
</protein>
<feature type="chain" id="PRO_5020689544" evidence="1">
    <location>
        <begin position="25"/>
        <end position="325"/>
    </location>
</feature>
<gene>
    <name evidence="2" type="ORF">EQG61_02440</name>
</gene>
<dbReference type="Proteomes" id="UP000289857">
    <property type="component" value="Unassembled WGS sequence"/>
</dbReference>
<evidence type="ECO:0000313" key="2">
    <source>
        <dbReference type="EMBL" id="RXR24321.1"/>
    </source>
</evidence>
<keyword evidence="3" id="KW-1185">Reference proteome</keyword>
<organism evidence="2 3">
    <name type="scientific">Flavobacterium stagni</name>
    <dbReference type="NCBI Taxonomy" id="2506421"/>
    <lineage>
        <taxon>Bacteria</taxon>
        <taxon>Pseudomonadati</taxon>
        <taxon>Bacteroidota</taxon>
        <taxon>Flavobacteriia</taxon>
        <taxon>Flavobacteriales</taxon>
        <taxon>Flavobacteriaceae</taxon>
        <taxon>Flavobacterium</taxon>
    </lineage>
</organism>
<dbReference type="OrthoDB" id="668115at2"/>
<dbReference type="RefSeq" id="WP_129460298.1">
    <property type="nucleotide sequence ID" value="NZ_SBKN01000001.1"/>
</dbReference>
<name>A0A4Q1KCE9_9FLAO</name>
<keyword evidence="1" id="KW-0732">Signal</keyword>
<evidence type="ECO:0000313" key="3">
    <source>
        <dbReference type="Proteomes" id="UP000289857"/>
    </source>
</evidence>
<evidence type="ECO:0000256" key="1">
    <source>
        <dbReference type="SAM" id="SignalP"/>
    </source>
</evidence>
<proteinExistence type="predicted"/>
<dbReference type="AlphaFoldDB" id="A0A4Q1KCE9"/>
<comment type="caution">
    <text evidence="2">The sequence shown here is derived from an EMBL/GenBank/DDBJ whole genome shotgun (WGS) entry which is preliminary data.</text>
</comment>